<dbReference type="GO" id="GO:0004672">
    <property type="term" value="F:protein kinase activity"/>
    <property type="evidence" value="ECO:0007669"/>
    <property type="project" value="InterPro"/>
</dbReference>
<proteinExistence type="predicted"/>
<dbReference type="EMBL" id="JBDFQZ010000010">
    <property type="protein sequence ID" value="KAK9681649.1"/>
    <property type="molecule type" value="Genomic_DNA"/>
</dbReference>
<comment type="caution">
    <text evidence="2">The sequence shown here is derived from an EMBL/GenBank/DDBJ whole genome shotgun (WGS) entry which is preliminary data.</text>
</comment>
<organism evidence="2 3">
    <name type="scientific">Saponaria officinalis</name>
    <name type="common">Common soapwort</name>
    <name type="synonym">Lychnis saponaria</name>
    <dbReference type="NCBI Taxonomy" id="3572"/>
    <lineage>
        <taxon>Eukaryota</taxon>
        <taxon>Viridiplantae</taxon>
        <taxon>Streptophyta</taxon>
        <taxon>Embryophyta</taxon>
        <taxon>Tracheophyta</taxon>
        <taxon>Spermatophyta</taxon>
        <taxon>Magnoliopsida</taxon>
        <taxon>eudicotyledons</taxon>
        <taxon>Gunneridae</taxon>
        <taxon>Pentapetalae</taxon>
        <taxon>Caryophyllales</taxon>
        <taxon>Caryophyllaceae</taxon>
        <taxon>Caryophylleae</taxon>
        <taxon>Saponaria</taxon>
    </lineage>
</organism>
<accession>A0AAW1HZR3</accession>
<dbReference type="InterPro" id="IPR007110">
    <property type="entry name" value="Ig-like_dom"/>
</dbReference>
<keyword evidence="3" id="KW-1185">Reference proteome</keyword>
<gene>
    <name evidence="2" type="ORF">RND81_10G018000</name>
</gene>
<evidence type="ECO:0000313" key="2">
    <source>
        <dbReference type="EMBL" id="KAK9681649.1"/>
    </source>
</evidence>
<evidence type="ECO:0000259" key="1">
    <source>
        <dbReference type="PROSITE" id="PS50835"/>
    </source>
</evidence>
<name>A0AAW1HZR3_SAPOF</name>
<protein>
    <recommendedName>
        <fullName evidence="1">Ig-like domain-containing protein</fullName>
    </recommendedName>
</protein>
<evidence type="ECO:0000313" key="3">
    <source>
        <dbReference type="Proteomes" id="UP001443914"/>
    </source>
</evidence>
<sequence>MFVTRSVIIITNVQCSGYMASEYAITGHYSAKSDVYSFGVIVLEIVSGQRNRFFRQLQLDEALLHRAWRLWNENEAMNLIDTELRDDFAREEVLKCIQIGLLCIQENAIDRPRMTTIVAALNGEAISLPSPKLPNFFGCVVDGEAQDRVDEYGTPWVHTGALTISDVYSCD</sequence>
<dbReference type="PROSITE" id="PS50835">
    <property type="entry name" value="IG_LIKE"/>
    <property type="match status" value="1"/>
</dbReference>
<feature type="domain" description="Ig-like" evidence="1">
    <location>
        <begin position="112"/>
        <end position="171"/>
    </location>
</feature>
<dbReference type="Pfam" id="PF07714">
    <property type="entry name" value="PK_Tyr_Ser-Thr"/>
    <property type="match status" value="1"/>
</dbReference>
<dbReference type="InterPro" id="IPR011009">
    <property type="entry name" value="Kinase-like_dom_sf"/>
</dbReference>
<dbReference type="InterPro" id="IPR001245">
    <property type="entry name" value="Ser-Thr/Tyr_kinase_cat_dom"/>
</dbReference>
<dbReference type="PANTHER" id="PTHR27006">
    <property type="entry name" value="PROMASTIGOTE SURFACE ANTIGEN PROTEIN PSA"/>
    <property type="match status" value="1"/>
</dbReference>
<dbReference type="Proteomes" id="UP001443914">
    <property type="component" value="Unassembled WGS sequence"/>
</dbReference>
<dbReference type="Gene3D" id="1.10.510.10">
    <property type="entry name" value="Transferase(Phosphotransferase) domain 1"/>
    <property type="match status" value="1"/>
</dbReference>
<dbReference type="AlphaFoldDB" id="A0AAW1HZR3"/>
<reference evidence="2" key="1">
    <citation type="submission" date="2024-03" db="EMBL/GenBank/DDBJ databases">
        <title>WGS assembly of Saponaria officinalis var. Norfolk2.</title>
        <authorList>
            <person name="Jenkins J."/>
            <person name="Shu S."/>
            <person name="Grimwood J."/>
            <person name="Barry K."/>
            <person name="Goodstein D."/>
            <person name="Schmutz J."/>
            <person name="Leebens-Mack J."/>
            <person name="Osbourn A."/>
        </authorList>
    </citation>
    <scope>NUCLEOTIDE SEQUENCE [LARGE SCALE GENOMIC DNA]</scope>
    <source>
        <strain evidence="2">JIC</strain>
    </source>
</reference>
<dbReference type="SUPFAM" id="SSF56112">
    <property type="entry name" value="Protein kinase-like (PK-like)"/>
    <property type="match status" value="1"/>
</dbReference>
<dbReference type="PANTHER" id="PTHR27006:SF639">
    <property type="entry name" value="CYSTEINE-RICH RECEPTOR-LIKE PROTEIN KINASE 11"/>
    <property type="match status" value="1"/>
</dbReference>